<evidence type="ECO:0000313" key="3">
    <source>
        <dbReference type="EMBL" id="SOY30658.1"/>
    </source>
</evidence>
<evidence type="ECO:0000256" key="1">
    <source>
        <dbReference type="ARBA" id="ARBA00022801"/>
    </source>
</evidence>
<protein>
    <submittedName>
        <fullName evidence="3">Acyl-coenzyme A thioesterase PaaI</fullName>
        <ecNumber evidence="3">3.1.2.-</ecNumber>
    </submittedName>
</protein>
<organism evidence="3 4">
    <name type="scientific">Acetatifactor muris</name>
    <dbReference type="NCBI Taxonomy" id="879566"/>
    <lineage>
        <taxon>Bacteria</taxon>
        <taxon>Bacillati</taxon>
        <taxon>Bacillota</taxon>
        <taxon>Clostridia</taxon>
        <taxon>Lachnospirales</taxon>
        <taxon>Lachnospiraceae</taxon>
        <taxon>Acetatifactor</taxon>
    </lineage>
</organism>
<proteinExistence type="predicted"/>
<dbReference type="EMBL" id="OFSM01000018">
    <property type="protein sequence ID" value="SOY30658.1"/>
    <property type="molecule type" value="Genomic_DNA"/>
</dbReference>
<sequence length="169" mass="18652">MAESLLIKSLCRDMLKQLQFRQISTDRLAERHGDFIMNIGNTLEEIQKFFQNDRFATENGAVIEAVEDGMARCSMMLTPHHLNAAGNVMGGAIFTLADFTAAVATNWQGTLHVSRTSQITFLGTAKGGQLIATARRIKEGHRTSYYLVEVTDELGTQIAHVTSDGFTMP</sequence>
<keyword evidence="4" id="KW-1185">Reference proteome</keyword>
<dbReference type="CDD" id="cd03443">
    <property type="entry name" value="PaaI_thioesterase"/>
    <property type="match status" value="1"/>
</dbReference>
<gene>
    <name evidence="3" type="primary">paaI</name>
    <name evidence="3" type="ORF">AMURIS_03389</name>
</gene>
<reference evidence="3 4" key="1">
    <citation type="submission" date="2018-01" db="EMBL/GenBank/DDBJ databases">
        <authorList>
            <person name="Gaut B.S."/>
            <person name="Morton B.R."/>
            <person name="Clegg M.T."/>
            <person name="Duvall M.R."/>
        </authorList>
    </citation>
    <scope>NUCLEOTIDE SEQUENCE [LARGE SCALE GENOMIC DNA]</scope>
    <source>
        <strain evidence="3">GP69</strain>
    </source>
</reference>
<dbReference type="SUPFAM" id="SSF54637">
    <property type="entry name" value="Thioesterase/thiol ester dehydrase-isomerase"/>
    <property type="match status" value="1"/>
</dbReference>
<dbReference type="InterPro" id="IPR006683">
    <property type="entry name" value="Thioestr_dom"/>
</dbReference>
<feature type="domain" description="Thioesterase" evidence="2">
    <location>
        <begin position="86"/>
        <end position="157"/>
    </location>
</feature>
<dbReference type="EC" id="3.1.2.-" evidence="3"/>
<dbReference type="InterPro" id="IPR003736">
    <property type="entry name" value="PAAI_dom"/>
</dbReference>
<evidence type="ECO:0000313" key="4">
    <source>
        <dbReference type="Proteomes" id="UP000236311"/>
    </source>
</evidence>
<dbReference type="PANTHER" id="PTHR42856:SF1">
    <property type="entry name" value="ACYL-COENZYME A THIOESTERASE PAAI"/>
    <property type="match status" value="1"/>
</dbReference>
<dbReference type="Pfam" id="PF03061">
    <property type="entry name" value="4HBT"/>
    <property type="match status" value="1"/>
</dbReference>
<dbReference type="InterPro" id="IPR052723">
    <property type="entry name" value="Acyl-CoA_thioesterase_PaaI"/>
</dbReference>
<dbReference type="AlphaFoldDB" id="A0A2K4ZJK3"/>
<dbReference type="GO" id="GO:0016289">
    <property type="term" value="F:acyl-CoA hydrolase activity"/>
    <property type="evidence" value="ECO:0007669"/>
    <property type="project" value="UniProtKB-ARBA"/>
</dbReference>
<accession>A0A2K4ZJK3</accession>
<dbReference type="InterPro" id="IPR029069">
    <property type="entry name" value="HotDog_dom_sf"/>
</dbReference>
<dbReference type="PANTHER" id="PTHR42856">
    <property type="entry name" value="ACYL-COENZYME A THIOESTERASE PAAI"/>
    <property type="match status" value="1"/>
</dbReference>
<name>A0A2K4ZJK3_9FIRM</name>
<evidence type="ECO:0000259" key="2">
    <source>
        <dbReference type="Pfam" id="PF03061"/>
    </source>
</evidence>
<keyword evidence="1 3" id="KW-0378">Hydrolase</keyword>
<dbReference type="NCBIfam" id="TIGR00369">
    <property type="entry name" value="unchar_dom_1"/>
    <property type="match status" value="1"/>
</dbReference>
<dbReference type="Gene3D" id="3.10.129.10">
    <property type="entry name" value="Hotdog Thioesterase"/>
    <property type="match status" value="1"/>
</dbReference>
<dbReference type="Proteomes" id="UP000236311">
    <property type="component" value="Unassembled WGS sequence"/>
</dbReference>